<name>A0A8T2P5B9_9TELE</name>
<dbReference type="PANTHER" id="PTHR10454:SF198">
    <property type="entry name" value="CASPASE-3"/>
    <property type="match status" value="1"/>
</dbReference>
<dbReference type="Pfam" id="PF00656">
    <property type="entry name" value="Peptidase_C14"/>
    <property type="match status" value="2"/>
</dbReference>
<dbReference type="GO" id="GO:0030218">
    <property type="term" value="P:erythrocyte differentiation"/>
    <property type="evidence" value="ECO:0007669"/>
    <property type="project" value="TreeGrafter"/>
</dbReference>
<dbReference type="GO" id="GO:0006915">
    <property type="term" value="P:apoptotic process"/>
    <property type="evidence" value="ECO:0007669"/>
    <property type="project" value="UniProtKB-KW"/>
</dbReference>
<dbReference type="SMART" id="SM00115">
    <property type="entry name" value="CASc"/>
    <property type="match status" value="2"/>
</dbReference>
<feature type="domain" description="Caspase family p20" evidence="16">
    <location>
        <begin position="495"/>
        <end position="627"/>
    </location>
</feature>
<dbReference type="OrthoDB" id="6116485at2759"/>
<evidence type="ECO:0000313" key="18">
    <source>
        <dbReference type="Proteomes" id="UP000824540"/>
    </source>
</evidence>
<dbReference type="GO" id="GO:0004197">
    <property type="term" value="F:cysteine-type endopeptidase activity"/>
    <property type="evidence" value="ECO:0007669"/>
    <property type="project" value="InterPro"/>
</dbReference>
<dbReference type="PROSITE" id="PS01121">
    <property type="entry name" value="CASPASE_HIS"/>
    <property type="match status" value="2"/>
</dbReference>
<dbReference type="Gene3D" id="3.40.50.1460">
    <property type="match status" value="2"/>
</dbReference>
<dbReference type="InterPro" id="IPR002398">
    <property type="entry name" value="Pept_C14"/>
</dbReference>
<dbReference type="EMBL" id="JAFBMS010000014">
    <property type="protein sequence ID" value="KAG9347010.1"/>
    <property type="molecule type" value="Genomic_DNA"/>
</dbReference>
<dbReference type="GO" id="GO:0043525">
    <property type="term" value="P:positive regulation of neuron apoptotic process"/>
    <property type="evidence" value="ECO:0007669"/>
    <property type="project" value="TreeGrafter"/>
</dbReference>
<feature type="region of interest" description="Disordered" evidence="14">
    <location>
        <begin position="56"/>
        <end position="272"/>
    </location>
</feature>
<feature type="compositionally biased region" description="Polar residues" evidence="14">
    <location>
        <begin position="25"/>
        <end position="41"/>
    </location>
</feature>
<dbReference type="GO" id="GO:0005737">
    <property type="term" value="C:cytoplasm"/>
    <property type="evidence" value="ECO:0007669"/>
    <property type="project" value="UniProtKB-SubCell"/>
</dbReference>
<evidence type="ECO:0000256" key="2">
    <source>
        <dbReference type="ARBA" id="ARBA00010134"/>
    </source>
</evidence>
<dbReference type="GO" id="GO:0030216">
    <property type="term" value="P:keratinocyte differentiation"/>
    <property type="evidence" value="ECO:0007669"/>
    <property type="project" value="TreeGrafter"/>
</dbReference>
<feature type="region of interest" description="Disordered" evidence="14">
    <location>
        <begin position="1"/>
        <end position="41"/>
    </location>
</feature>
<evidence type="ECO:0000256" key="12">
    <source>
        <dbReference type="RuleBase" id="RU003971"/>
    </source>
</evidence>
<dbReference type="InterPro" id="IPR001309">
    <property type="entry name" value="Pept_C14_p20"/>
</dbReference>
<dbReference type="InterPro" id="IPR033139">
    <property type="entry name" value="Caspase_cys_AS"/>
</dbReference>
<keyword evidence="8" id="KW-0865">Zymogen</keyword>
<evidence type="ECO:0000256" key="13">
    <source>
        <dbReference type="SAM" id="Coils"/>
    </source>
</evidence>
<dbReference type="PRINTS" id="PR00376">
    <property type="entry name" value="IL1BCENZYME"/>
</dbReference>
<organism evidence="17 18">
    <name type="scientific">Albula glossodonta</name>
    <name type="common">roundjaw bonefish</name>
    <dbReference type="NCBI Taxonomy" id="121402"/>
    <lineage>
        <taxon>Eukaryota</taxon>
        <taxon>Metazoa</taxon>
        <taxon>Chordata</taxon>
        <taxon>Craniata</taxon>
        <taxon>Vertebrata</taxon>
        <taxon>Euteleostomi</taxon>
        <taxon>Actinopterygii</taxon>
        <taxon>Neopterygii</taxon>
        <taxon>Teleostei</taxon>
        <taxon>Albuliformes</taxon>
        <taxon>Albulidae</taxon>
        <taxon>Albula</taxon>
    </lineage>
</organism>
<evidence type="ECO:0000256" key="14">
    <source>
        <dbReference type="SAM" id="MobiDB-lite"/>
    </source>
</evidence>
<feature type="coiled-coil region" evidence="13">
    <location>
        <begin position="328"/>
        <end position="383"/>
    </location>
</feature>
<feature type="compositionally biased region" description="Basic residues" evidence="14">
    <location>
        <begin position="223"/>
        <end position="247"/>
    </location>
</feature>
<accession>A0A8T2P5B9</accession>
<dbReference type="CDD" id="cd00032">
    <property type="entry name" value="CASc"/>
    <property type="match status" value="2"/>
</dbReference>
<feature type="compositionally biased region" description="Polar residues" evidence="14">
    <location>
        <begin position="171"/>
        <end position="189"/>
    </location>
</feature>
<evidence type="ECO:0000256" key="3">
    <source>
        <dbReference type="ARBA" id="ARBA00022490"/>
    </source>
</evidence>
<evidence type="ECO:0000256" key="7">
    <source>
        <dbReference type="ARBA" id="ARBA00022807"/>
    </source>
</evidence>
<comment type="similarity">
    <text evidence="2 12">Belongs to the peptidase C14A family.</text>
</comment>
<dbReference type="AlphaFoldDB" id="A0A8T2P5B9"/>
<evidence type="ECO:0000256" key="8">
    <source>
        <dbReference type="ARBA" id="ARBA00023145"/>
    </source>
</evidence>
<reference evidence="17" key="1">
    <citation type="thesis" date="2021" institute="BYU ScholarsArchive" country="Provo, UT, USA">
        <title>Applications of and Algorithms for Genome Assembly and Genomic Analyses with an Emphasis on Marine Teleosts.</title>
        <authorList>
            <person name="Pickett B.D."/>
        </authorList>
    </citation>
    <scope>NUCLEOTIDE SEQUENCE</scope>
    <source>
        <strain evidence="17">HI-2016</strain>
    </source>
</reference>
<evidence type="ECO:0000256" key="9">
    <source>
        <dbReference type="ARBA" id="ARBA00036189"/>
    </source>
</evidence>
<gene>
    <name evidence="17" type="ORF">JZ751_005937</name>
</gene>
<dbReference type="InterPro" id="IPR029030">
    <property type="entry name" value="Caspase-like_dom_sf"/>
</dbReference>
<feature type="domain" description="Caspase family p10" evidence="15">
    <location>
        <begin position="642"/>
        <end position="732"/>
    </location>
</feature>
<feature type="compositionally biased region" description="Polar residues" evidence="14">
    <location>
        <begin position="249"/>
        <end position="258"/>
    </location>
</feature>
<dbReference type="GO" id="GO:0006508">
    <property type="term" value="P:proteolysis"/>
    <property type="evidence" value="ECO:0007669"/>
    <property type="project" value="UniProtKB-KW"/>
</dbReference>
<keyword evidence="5" id="KW-0053">Apoptosis</keyword>
<evidence type="ECO:0000256" key="4">
    <source>
        <dbReference type="ARBA" id="ARBA00022670"/>
    </source>
</evidence>
<dbReference type="InterPro" id="IPR025214">
    <property type="entry name" value="CENP-U"/>
</dbReference>
<dbReference type="FunFam" id="3.40.50.1460:FF:000001">
    <property type="entry name" value="Caspase-3 preproprotein"/>
    <property type="match status" value="1"/>
</dbReference>
<evidence type="ECO:0000256" key="5">
    <source>
        <dbReference type="ARBA" id="ARBA00022703"/>
    </source>
</evidence>
<dbReference type="Pfam" id="PF13097">
    <property type="entry name" value="CENP-U"/>
    <property type="match status" value="1"/>
</dbReference>
<evidence type="ECO:0000256" key="11">
    <source>
        <dbReference type="ARBA" id="ARBA00039708"/>
    </source>
</evidence>
<dbReference type="PANTHER" id="PTHR10454">
    <property type="entry name" value="CASPASE"/>
    <property type="match status" value="1"/>
</dbReference>
<protein>
    <recommendedName>
        <fullName evidence="11">Caspase-3</fullName>
        <ecNumber evidence="10">3.4.22.56</ecNumber>
    </recommendedName>
</protein>
<keyword evidence="4" id="KW-0645">Protease</keyword>
<comment type="caution">
    <text evidence="17">The sequence shown here is derived from an EMBL/GenBank/DDBJ whole genome shotgun (WGS) entry which is preliminary data.</text>
</comment>
<keyword evidence="3" id="KW-0963">Cytoplasm</keyword>
<evidence type="ECO:0000313" key="17">
    <source>
        <dbReference type="EMBL" id="KAG9347010.1"/>
    </source>
</evidence>
<dbReference type="EC" id="3.4.22.56" evidence="10"/>
<dbReference type="InterPro" id="IPR015917">
    <property type="entry name" value="Pept_C14A"/>
</dbReference>
<dbReference type="SUPFAM" id="SSF52129">
    <property type="entry name" value="Caspase-like"/>
    <property type="match status" value="2"/>
</dbReference>
<feature type="compositionally biased region" description="Low complexity" evidence="14">
    <location>
        <begin position="114"/>
        <end position="130"/>
    </location>
</feature>
<dbReference type="PROSITE" id="PS01122">
    <property type="entry name" value="CASPASE_CYS"/>
    <property type="match status" value="2"/>
</dbReference>
<dbReference type="PROSITE" id="PS50207">
    <property type="entry name" value="CASPASE_P10"/>
    <property type="match status" value="2"/>
</dbReference>
<keyword evidence="13" id="KW-0175">Coiled coil</keyword>
<sequence>MAKMLKNIQREIQHKGRNNARKPQKSQASPSISPLNMSSIEKASFLEDDEILTYGNPLHSTALEDDLSPNPGPEAERSKAALKTAGGKVGGDNRARAPRRPSRKVTEQNRGKTSAPQPSASSDSSAGPSAQDPPPKKSQGATKTVRGVKRATSKAVVPALPKKKPVPAHSEVSTPALSQETVPSQSSVSGAGESAMESEPEPSGSVATAQAEQDRGTSGSKVREKRKSSSRSSSGRHKKAAEKKRKPSPGSSSDTGPANKNKRQERDTRNPIDLDVVLDTFQEFVSQYISEQSQQETIESGPVRRAIDALSKMFEDHLTELITNTKELNSLKKENMKVNRTINRKRGRLVEIKNELIMKETQLRRMQKEHKVLLERLTDLRKGTTFLYDLRDLLMSYRAHRQKHPEEVEVYGPSSLPALLLEARGVLGTEHQLKNINDNTMSGVTDKDLGVQGDCVDARQCVNEMPCGPSPHAQPLEANGKTDSDMYRYKMSYPSIGQCVIINNKNFHPQTGMSERHGTDVDVGIMMKTFRDLGYHLKIYNDLKATEIVDKLSQGKLATTFSASEEDHSKSASFVCVLLSHGEEGTLYGTDGPVDIKVLTGFFRGDRCATLVGKPKLFFIQACRGTGLDDGVLQTDSVAEESPVRIPVEADFLYAYSTAPGYYSWRNTGNGSWFIQSLCNMLAKYGKELEIMQILTRVNNRVALDFQSYSNSPGYDAKKQIPCIVSMLTKELVQVKNDLSVKDMLKALQTVSEEDHGERACFVCVLLSHGGKGTIMGTDHPTSLQNLTSLLTAERCPSLKGKPKLFFIQACRGFEYDPGVETDSVEVMDEESVEMCEIPERDFLCSHSTTLGYYSWRNPRTGSIYIKELCEMLTQHRDLEITKMLTRVNHKVALDFESITYNWESHRKKQMPCFMSTLTKELFLTAQDPSI</sequence>
<feature type="compositionally biased region" description="Basic residues" evidence="14">
    <location>
        <begin position="15"/>
        <end position="24"/>
    </location>
</feature>
<evidence type="ECO:0000259" key="16">
    <source>
        <dbReference type="PROSITE" id="PS50208"/>
    </source>
</evidence>
<dbReference type="InterPro" id="IPR011600">
    <property type="entry name" value="Pept_C14_caspase"/>
</dbReference>
<keyword evidence="18" id="KW-1185">Reference proteome</keyword>
<keyword evidence="6" id="KW-0378">Hydrolase</keyword>
<keyword evidence="7" id="KW-0788">Thiol protease</keyword>
<dbReference type="GO" id="GO:0031264">
    <property type="term" value="C:death-inducing signaling complex"/>
    <property type="evidence" value="ECO:0007669"/>
    <property type="project" value="TreeGrafter"/>
</dbReference>
<evidence type="ECO:0000256" key="10">
    <source>
        <dbReference type="ARBA" id="ARBA00038900"/>
    </source>
</evidence>
<dbReference type="InterPro" id="IPR002138">
    <property type="entry name" value="Pept_C14_p10"/>
</dbReference>
<dbReference type="GO" id="GO:0030182">
    <property type="term" value="P:neuron differentiation"/>
    <property type="evidence" value="ECO:0007669"/>
    <property type="project" value="TreeGrafter"/>
</dbReference>
<proteinExistence type="inferred from homology"/>
<evidence type="ECO:0000256" key="6">
    <source>
        <dbReference type="ARBA" id="ARBA00022801"/>
    </source>
</evidence>
<evidence type="ECO:0000259" key="15">
    <source>
        <dbReference type="PROSITE" id="PS50207"/>
    </source>
</evidence>
<feature type="domain" description="Caspase family p20" evidence="16">
    <location>
        <begin position="733"/>
        <end position="815"/>
    </location>
</feature>
<feature type="compositionally biased region" description="Basic and acidic residues" evidence="14">
    <location>
        <begin position="262"/>
        <end position="272"/>
    </location>
</feature>
<comment type="catalytic activity">
    <reaction evidence="9">
        <text>Strict requirement for an Asp residue at positions P1 and P4. It has a preferred cleavage sequence of Asp-Xaa-Xaa-Asp-|- with a hydrophobic amino-acid residue at P2 and a hydrophilic amino-acid residue at P3, although Val or Ala are also accepted at this position.</text>
        <dbReference type="EC" id="3.4.22.56"/>
    </reaction>
</comment>
<evidence type="ECO:0000256" key="1">
    <source>
        <dbReference type="ARBA" id="ARBA00004496"/>
    </source>
</evidence>
<comment type="subcellular location">
    <subcellularLocation>
        <location evidence="1">Cytoplasm</location>
    </subcellularLocation>
</comment>
<feature type="domain" description="Caspase family p10" evidence="15">
    <location>
        <begin position="840"/>
        <end position="926"/>
    </location>
</feature>
<dbReference type="Proteomes" id="UP000824540">
    <property type="component" value="Unassembled WGS sequence"/>
</dbReference>
<dbReference type="PROSITE" id="PS50208">
    <property type="entry name" value="CASPASE_P20"/>
    <property type="match status" value="2"/>
</dbReference>
<dbReference type="InterPro" id="IPR016129">
    <property type="entry name" value="Caspase_his_AS"/>
</dbReference>